<proteinExistence type="predicted"/>
<sequence>MNHPLITGARPLLGMADAFLSTTAPPVKLNLHKPERDRVSLNAINSVQPEGQVQEKSRKMRSNITGWYGGTKSSGQRSIVKWTLTTSTFPLREQG</sequence>
<reference evidence="1" key="1">
    <citation type="submission" date="2023-08" db="EMBL/GenBank/DDBJ databases">
        <title>Pelteobagrus vachellii genome.</title>
        <authorList>
            <person name="Liu H."/>
        </authorList>
    </citation>
    <scope>NUCLEOTIDE SEQUENCE</scope>
    <source>
        <strain evidence="1">PRFRI_2022a</strain>
        <tissue evidence="1">Muscle</tissue>
    </source>
</reference>
<dbReference type="EMBL" id="JAVHJS010000001">
    <property type="protein sequence ID" value="KAK2869194.1"/>
    <property type="molecule type" value="Genomic_DNA"/>
</dbReference>
<organism evidence="1 2">
    <name type="scientific">Tachysurus vachellii</name>
    <name type="common">Darkbarbel catfish</name>
    <name type="synonym">Pelteobagrus vachellii</name>
    <dbReference type="NCBI Taxonomy" id="175792"/>
    <lineage>
        <taxon>Eukaryota</taxon>
        <taxon>Metazoa</taxon>
        <taxon>Chordata</taxon>
        <taxon>Craniata</taxon>
        <taxon>Vertebrata</taxon>
        <taxon>Euteleostomi</taxon>
        <taxon>Actinopterygii</taxon>
        <taxon>Neopterygii</taxon>
        <taxon>Teleostei</taxon>
        <taxon>Ostariophysi</taxon>
        <taxon>Siluriformes</taxon>
        <taxon>Bagridae</taxon>
        <taxon>Tachysurus</taxon>
    </lineage>
</organism>
<keyword evidence="2" id="KW-1185">Reference proteome</keyword>
<name>A0AA88TB26_TACVA</name>
<protein>
    <submittedName>
        <fullName evidence="1">Uncharacterized protein</fullName>
    </submittedName>
</protein>
<dbReference type="AlphaFoldDB" id="A0AA88TB26"/>
<evidence type="ECO:0000313" key="2">
    <source>
        <dbReference type="Proteomes" id="UP001187315"/>
    </source>
</evidence>
<evidence type="ECO:0000313" key="1">
    <source>
        <dbReference type="EMBL" id="KAK2869194.1"/>
    </source>
</evidence>
<dbReference type="Proteomes" id="UP001187315">
    <property type="component" value="Unassembled WGS sequence"/>
</dbReference>
<gene>
    <name evidence="1" type="ORF">Q7C36_001065</name>
</gene>
<accession>A0AA88TB26</accession>
<comment type="caution">
    <text evidence="1">The sequence shown here is derived from an EMBL/GenBank/DDBJ whole genome shotgun (WGS) entry which is preliminary data.</text>
</comment>